<dbReference type="Proteomes" id="UP000807504">
    <property type="component" value="Unassembled WGS sequence"/>
</dbReference>
<protein>
    <submittedName>
        <fullName evidence="2">Uncharacterized protein</fullName>
    </submittedName>
</protein>
<accession>A0A8T0EE55</accession>
<dbReference type="PROSITE" id="PS51257">
    <property type="entry name" value="PROKAR_LIPOPROTEIN"/>
    <property type="match status" value="1"/>
</dbReference>
<reference evidence="2" key="1">
    <citation type="journal article" date="2020" name="bioRxiv">
        <title>Chromosome-level reference genome of the European wasp spider Argiope bruennichi: a resource for studies on range expansion and evolutionary adaptation.</title>
        <authorList>
            <person name="Sheffer M.M."/>
            <person name="Hoppe A."/>
            <person name="Krehenwinkel H."/>
            <person name="Uhl G."/>
            <person name="Kuss A.W."/>
            <person name="Jensen L."/>
            <person name="Jensen C."/>
            <person name="Gillespie R.G."/>
            <person name="Hoff K.J."/>
            <person name="Prost S."/>
        </authorList>
    </citation>
    <scope>NUCLEOTIDE SEQUENCE</scope>
</reference>
<sequence length="86" mass="9468">MKALGVLFLFALVACCAAIIPISIHLGHSHRYAPSYGHGHYGHGYAVRSHHYYPSYGYGHHGYGHDHYGHHGYGHSPALTIGFGKR</sequence>
<keyword evidence="1" id="KW-0732">Signal</keyword>
<proteinExistence type="predicted"/>
<comment type="caution">
    <text evidence="2">The sequence shown here is derived from an EMBL/GenBank/DDBJ whole genome shotgun (WGS) entry which is preliminary data.</text>
</comment>
<organism evidence="2 3">
    <name type="scientific">Argiope bruennichi</name>
    <name type="common">Wasp spider</name>
    <name type="synonym">Aranea bruennichi</name>
    <dbReference type="NCBI Taxonomy" id="94029"/>
    <lineage>
        <taxon>Eukaryota</taxon>
        <taxon>Metazoa</taxon>
        <taxon>Ecdysozoa</taxon>
        <taxon>Arthropoda</taxon>
        <taxon>Chelicerata</taxon>
        <taxon>Arachnida</taxon>
        <taxon>Araneae</taxon>
        <taxon>Araneomorphae</taxon>
        <taxon>Entelegynae</taxon>
        <taxon>Araneoidea</taxon>
        <taxon>Araneidae</taxon>
        <taxon>Argiope</taxon>
    </lineage>
</organism>
<name>A0A8T0EE55_ARGBR</name>
<dbReference type="AlphaFoldDB" id="A0A8T0EE55"/>
<evidence type="ECO:0000313" key="2">
    <source>
        <dbReference type="EMBL" id="KAF8770004.1"/>
    </source>
</evidence>
<evidence type="ECO:0000256" key="1">
    <source>
        <dbReference type="SAM" id="SignalP"/>
    </source>
</evidence>
<reference evidence="2" key="2">
    <citation type="submission" date="2020-06" db="EMBL/GenBank/DDBJ databases">
        <authorList>
            <person name="Sheffer M."/>
        </authorList>
    </citation>
    <scope>NUCLEOTIDE SEQUENCE</scope>
</reference>
<feature type="signal peptide" evidence="1">
    <location>
        <begin position="1"/>
        <end position="18"/>
    </location>
</feature>
<gene>
    <name evidence="2" type="ORF">HNY73_017580</name>
</gene>
<keyword evidence="3" id="KW-1185">Reference proteome</keyword>
<dbReference type="EMBL" id="JABXBU010002228">
    <property type="protein sequence ID" value="KAF8770004.1"/>
    <property type="molecule type" value="Genomic_DNA"/>
</dbReference>
<feature type="chain" id="PRO_5035720992" evidence="1">
    <location>
        <begin position="19"/>
        <end position="86"/>
    </location>
</feature>
<evidence type="ECO:0000313" key="3">
    <source>
        <dbReference type="Proteomes" id="UP000807504"/>
    </source>
</evidence>